<keyword evidence="24" id="KW-1185">Reference proteome</keyword>
<evidence type="ECO:0000256" key="16">
    <source>
        <dbReference type="ARBA" id="ARBA00023098"/>
    </source>
</evidence>
<dbReference type="HOGENOM" id="CLU_028295_0_1_1"/>
<comment type="subunit">
    <text evidence="5">Binds to both phosphatidylinositol (PI) and phosphatidylinositol 3,5-bisphosphate (PIP2).</text>
</comment>
<evidence type="ECO:0000256" key="20">
    <source>
        <dbReference type="ARBA" id="ARBA00029828"/>
    </source>
</evidence>
<dbReference type="Pfam" id="PF26363">
    <property type="entry name" value="Phospholipase-like"/>
    <property type="match status" value="1"/>
</dbReference>
<dbReference type="GO" id="GO:0006660">
    <property type="term" value="P:phosphatidylserine catabolic process"/>
    <property type="evidence" value="ECO:0007669"/>
    <property type="project" value="TreeGrafter"/>
</dbReference>
<evidence type="ECO:0000256" key="9">
    <source>
        <dbReference type="ARBA" id="ARBA00022692"/>
    </source>
</evidence>
<dbReference type="GO" id="GO:0034727">
    <property type="term" value="P:piecemeal microautophagy of the nucleus"/>
    <property type="evidence" value="ECO:0007669"/>
    <property type="project" value="TreeGrafter"/>
</dbReference>
<evidence type="ECO:0000256" key="22">
    <source>
        <dbReference type="SAM" id="SignalP"/>
    </source>
</evidence>
<dbReference type="Proteomes" id="UP000019373">
    <property type="component" value="Unassembled WGS sequence"/>
</dbReference>
<name>U1HVU1_ENDPU</name>
<keyword evidence="12" id="KW-0442">Lipid degradation</keyword>
<keyword evidence="22" id="KW-0732">Signal</keyword>
<dbReference type="Gene3D" id="3.40.50.1820">
    <property type="entry name" value="alpha/beta hydrolase"/>
    <property type="match status" value="1"/>
</dbReference>
<comment type="similarity">
    <text evidence="4">Belongs to the AB hydrolase superfamily. Lipase family.</text>
</comment>
<evidence type="ECO:0000256" key="4">
    <source>
        <dbReference type="ARBA" id="ARBA00010701"/>
    </source>
</evidence>
<evidence type="ECO:0000256" key="10">
    <source>
        <dbReference type="ARBA" id="ARBA00022753"/>
    </source>
</evidence>
<keyword evidence="15" id="KW-0072">Autophagy</keyword>
<dbReference type="GO" id="GO:0034496">
    <property type="term" value="P:multivesicular body membrane disassembly"/>
    <property type="evidence" value="ECO:0007669"/>
    <property type="project" value="TreeGrafter"/>
</dbReference>
<evidence type="ECO:0000256" key="12">
    <source>
        <dbReference type="ARBA" id="ARBA00022963"/>
    </source>
</evidence>
<dbReference type="CDD" id="cd00519">
    <property type="entry name" value="Lipase_3"/>
    <property type="match status" value="1"/>
</dbReference>
<evidence type="ECO:0000256" key="17">
    <source>
        <dbReference type="ARBA" id="ARBA00023136"/>
    </source>
</evidence>
<keyword evidence="10" id="KW-0967">Endosome</keyword>
<evidence type="ECO:0000256" key="5">
    <source>
        <dbReference type="ARBA" id="ARBA00011137"/>
    </source>
</evidence>
<organism evidence="23 24">
    <name type="scientific">Endocarpon pusillum (strain Z07020 / HMAS-L-300199)</name>
    <name type="common">Lichen-forming fungus</name>
    <dbReference type="NCBI Taxonomy" id="1263415"/>
    <lineage>
        <taxon>Eukaryota</taxon>
        <taxon>Fungi</taxon>
        <taxon>Dikarya</taxon>
        <taxon>Ascomycota</taxon>
        <taxon>Pezizomycotina</taxon>
        <taxon>Eurotiomycetes</taxon>
        <taxon>Chaetothyriomycetidae</taxon>
        <taxon>Verrucariales</taxon>
        <taxon>Verrucariaceae</taxon>
        <taxon>Endocarpon</taxon>
    </lineage>
</organism>
<keyword evidence="11" id="KW-0378">Hydrolase</keyword>
<reference evidence="24" key="1">
    <citation type="journal article" date="2014" name="BMC Genomics">
        <title>Genome characteristics reveal the impact of lichenization on lichen-forming fungus Endocarpon pusillum Hedwig (Verrucariales, Ascomycota).</title>
        <authorList>
            <person name="Wang Y.-Y."/>
            <person name="Liu B."/>
            <person name="Zhang X.-Y."/>
            <person name="Zhou Q.-M."/>
            <person name="Zhang T."/>
            <person name="Li H."/>
            <person name="Yu Y.-F."/>
            <person name="Zhang X.-L."/>
            <person name="Hao X.-Y."/>
            <person name="Wang M."/>
            <person name="Wang L."/>
            <person name="Wei J.-C."/>
        </authorList>
    </citation>
    <scope>NUCLEOTIDE SEQUENCE [LARGE SCALE GENOMIC DNA]</scope>
    <source>
        <strain evidence="24">Z07020 / HMAS-L-300199</strain>
    </source>
</reference>
<keyword evidence="17" id="KW-0472">Membrane</keyword>
<feature type="signal peptide" evidence="22">
    <location>
        <begin position="1"/>
        <end position="34"/>
    </location>
</feature>
<dbReference type="EMBL" id="KE720866">
    <property type="protein sequence ID" value="ERF74835.1"/>
    <property type="molecule type" value="Genomic_DNA"/>
</dbReference>
<dbReference type="PANTHER" id="PTHR47175:SF2">
    <property type="entry name" value="LIPASE ATG15-RELATED"/>
    <property type="match status" value="1"/>
</dbReference>
<evidence type="ECO:0000256" key="11">
    <source>
        <dbReference type="ARBA" id="ARBA00022801"/>
    </source>
</evidence>
<comment type="subcellular location">
    <subcellularLocation>
        <location evidence="3">Endosome</location>
        <location evidence="3">Multivesicular body membrane</location>
        <topology evidence="3">Single-pass type II membrane protein</topology>
    </subcellularLocation>
    <subcellularLocation>
        <location evidence="2">Prevacuolar compartment membrane</location>
        <topology evidence="2">Single-pass type II membrane protein</topology>
    </subcellularLocation>
</comment>
<evidence type="ECO:0000256" key="13">
    <source>
        <dbReference type="ARBA" id="ARBA00022968"/>
    </source>
</evidence>
<accession>U1HVU1</accession>
<sequence length="668" mass="72404">MGRSKPPKQHCSSKSRVTAGLLLSFLAFTNSASAISGQATPSTILPQLPLLPETQDGTYHDFTLRHIFHKGTYQDPQLHKRLDVPPDYNIWVLNGKDGSQQQSTNHFRARSHQINIQRLSDRRLATIESHLSHARTNGEAISLAASQWTMDEMPAPNTTDKETILSLARAAADAYVETRDDLEWEDVGNGLNLSQSFGWQADGLRGHIFADKDNATILVGLKGTSPAVFDGEGTTTKDKVNDNLFFSCCCAQGGQYFWRQVCDCYSKTYTCNQTCLVQALKKENRYYRAAIELYTNVTELYPNSNVWLTGHSLGGSVSSLLGMTFGIPTVTFEAPGEALAASRLGLPAPPGSDPTRPATRKYTGTYHFGHTADPVFMGTCNGATAACTLGGYAMESQCHTGFQCVYDTVSDKGWRVGIGYHKIHNVIDNVLRKYDTVPQCATDDECVDCFNWKYFESNGSDSTTSSSSTRTTTRTRTSTCQTPGWWGCLDKTTTETTTSSTSTNSSTSTCKTPGWFGCNDPTTTTSATSSPSAAPAPPITTTCTATTSSVSSSYSCHHPGWFGDCLDPAAPTSSSPPLSRHCSKPGWFWGCLDRPTSENTASITPPLPTHSASSMSTPSTSSSTCKHEAFFGLICLDSNSEYSRLHGVPKTTATRQGAMLGSGWQDEM</sequence>
<dbReference type="GO" id="GO:0004806">
    <property type="term" value="F:triacylglycerol lipase activity"/>
    <property type="evidence" value="ECO:0007669"/>
    <property type="project" value="UniProtKB-EC"/>
</dbReference>
<evidence type="ECO:0000256" key="2">
    <source>
        <dbReference type="ARBA" id="ARBA00004270"/>
    </source>
</evidence>
<comment type="function">
    <text evidence="19">Lipase which is essential for lysis of subvacuolar cytoplasm to vacuole targeted bodies and intravacuolar autophagic bodies. Involved in the lysis of intravacuolar multivesicular body (MVB) vesicles. The intravacuolar membrane disintegration by ATG15 is critical to life span extension.</text>
</comment>
<dbReference type="OrthoDB" id="58570at2759"/>
<dbReference type="RefSeq" id="XP_007787839.1">
    <property type="nucleotide sequence ID" value="XM_007789649.1"/>
</dbReference>
<proteinExistence type="inferred from homology"/>
<keyword evidence="14" id="KW-1133">Transmembrane helix</keyword>
<dbReference type="OMA" id="TYHFGHT"/>
<gene>
    <name evidence="23" type="ORF">EPUS_03219</name>
</gene>
<evidence type="ECO:0000313" key="24">
    <source>
        <dbReference type="Proteomes" id="UP000019373"/>
    </source>
</evidence>
<dbReference type="InterPro" id="IPR050805">
    <property type="entry name" value="ATG15_Lipase"/>
</dbReference>
<evidence type="ECO:0000256" key="7">
    <source>
        <dbReference type="ARBA" id="ARBA00018542"/>
    </source>
</evidence>
<feature type="compositionally biased region" description="Low complexity" evidence="21">
    <location>
        <begin position="462"/>
        <end position="478"/>
    </location>
</feature>
<evidence type="ECO:0000256" key="15">
    <source>
        <dbReference type="ARBA" id="ARBA00023006"/>
    </source>
</evidence>
<dbReference type="GO" id="GO:0046461">
    <property type="term" value="P:neutral lipid catabolic process"/>
    <property type="evidence" value="ECO:0007669"/>
    <property type="project" value="TreeGrafter"/>
</dbReference>
<evidence type="ECO:0000256" key="8">
    <source>
        <dbReference type="ARBA" id="ARBA00019241"/>
    </source>
</evidence>
<keyword evidence="18" id="KW-0325">Glycoprotein</keyword>
<keyword evidence="16" id="KW-0443">Lipid metabolism</keyword>
<evidence type="ECO:0000256" key="1">
    <source>
        <dbReference type="ARBA" id="ARBA00001024"/>
    </source>
</evidence>
<feature type="compositionally biased region" description="Low complexity" evidence="21">
    <location>
        <begin position="609"/>
        <end position="618"/>
    </location>
</feature>
<evidence type="ECO:0000256" key="14">
    <source>
        <dbReference type="ARBA" id="ARBA00022989"/>
    </source>
</evidence>
<feature type="region of interest" description="Disordered" evidence="21">
    <location>
        <begin position="459"/>
        <end position="478"/>
    </location>
</feature>
<protein>
    <recommendedName>
        <fullName evidence="7">Putative lipase ATG15</fullName>
        <ecNumber evidence="6">3.1.1.3</ecNumber>
    </recommendedName>
    <alternativeName>
        <fullName evidence="20">Autophagy-related protein 15</fullName>
    </alternativeName>
    <alternativeName>
        <fullName evidence="8">Putative lipase atg15</fullName>
    </alternativeName>
</protein>
<dbReference type="GO" id="GO:0005775">
    <property type="term" value="C:vacuolar lumen"/>
    <property type="evidence" value="ECO:0007669"/>
    <property type="project" value="TreeGrafter"/>
</dbReference>
<evidence type="ECO:0000256" key="21">
    <source>
        <dbReference type="SAM" id="MobiDB-lite"/>
    </source>
</evidence>
<dbReference type="InterPro" id="IPR029058">
    <property type="entry name" value="AB_hydrolase_fold"/>
</dbReference>
<evidence type="ECO:0000313" key="23">
    <source>
        <dbReference type="EMBL" id="ERF74835.1"/>
    </source>
</evidence>
<dbReference type="EC" id="3.1.1.3" evidence="6"/>
<comment type="catalytic activity">
    <reaction evidence="1">
        <text>a triacylglycerol + H2O = a diacylglycerol + a fatty acid + H(+)</text>
        <dbReference type="Rhea" id="RHEA:12044"/>
        <dbReference type="ChEBI" id="CHEBI:15377"/>
        <dbReference type="ChEBI" id="CHEBI:15378"/>
        <dbReference type="ChEBI" id="CHEBI:17855"/>
        <dbReference type="ChEBI" id="CHEBI:18035"/>
        <dbReference type="ChEBI" id="CHEBI:28868"/>
        <dbReference type="EC" id="3.1.1.3"/>
    </reaction>
</comment>
<dbReference type="GO" id="GO:0004620">
    <property type="term" value="F:phospholipase activity"/>
    <property type="evidence" value="ECO:0007669"/>
    <property type="project" value="TreeGrafter"/>
</dbReference>
<evidence type="ECO:0000256" key="18">
    <source>
        <dbReference type="ARBA" id="ARBA00023180"/>
    </source>
</evidence>
<keyword evidence="13" id="KW-0735">Signal-anchor</keyword>
<dbReference type="GO" id="GO:0032585">
    <property type="term" value="C:multivesicular body membrane"/>
    <property type="evidence" value="ECO:0007669"/>
    <property type="project" value="UniProtKB-SubCell"/>
</dbReference>
<keyword evidence="9" id="KW-0812">Transmembrane</keyword>
<evidence type="ECO:0000256" key="19">
    <source>
        <dbReference type="ARBA" id="ARBA00024663"/>
    </source>
</evidence>
<dbReference type="PANTHER" id="PTHR47175">
    <property type="entry name" value="LIPASE ATG15-RELATED"/>
    <property type="match status" value="1"/>
</dbReference>
<dbReference type="FunFam" id="3.40.50.1820:FF:000129">
    <property type="entry name" value="Autophagy related lipase Atg15, putative"/>
    <property type="match status" value="1"/>
</dbReference>
<dbReference type="AlphaFoldDB" id="U1HVU1"/>
<dbReference type="eggNOG" id="KOG4540">
    <property type="taxonomic scope" value="Eukaryota"/>
</dbReference>
<dbReference type="SUPFAM" id="SSF53474">
    <property type="entry name" value="alpha/beta-Hydrolases"/>
    <property type="match status" value="1"/>
</dbReference>
<evidence type="ECO:0000256" key="3">
    <source>
        <dbReference type="ARBA" id="ARBA00004343"/>
    </source>
</evidence>
<feature type="region of interest" description="Disordered" evidence="21">
    <location>
        <begin position="599"/>
        <end position="618"/>
    </location>
</feature>
<dbReference type="GeneID" id="19238265"/>
<evidence type="ECO:0000256" key="6">
    <source>
        <dbReference type="ARBA" id="ARBA00013279"/>
    </source>
</evidence>
<feature type="chain" id="PRO_5004612485" description="Putative lipase ATG15" evidence="22">
    <location>
        <begin position="35"/>
        <end position="668"/>
    </location>
</feature>